<keyword evidence="6" id="KW-1185">Reference proteome</keyword>
<gene>
    <name evidence="7" type="primary">LOC105359848</name>
</gene>
<evidence type="ECO:0000313" key="6">
    <source>
        <dbReference type="Proteomes" id="UP000695007"/>
    </source>
</evidence>
<dbReference type="AlphaFoldDB" id="A0AAJ6VMB0"/>
<evidence type="ECO:0000313" key="7">
    <source>
        <dbReference type="RefSeq" id="XP_011494868.1"/>
    </source>
</evidence>
<dbReference type="InterPro" id="IPR057279">
    <property type="entry name" value="MGAT4"/>
</dbReference>
<dbReference type="RefSeq" id="XP_011494868.1">
    <property type="nucleotide sequence ID" value="XM_011496566.1"/>
</dbReference>
<sequence length="538" mass="62531">MAKMTSHVMTLTPSRKRWFIVLLMILLLCIILNFSYTPDIHDESILQSNIVEIQMKLEHLHSKYITSQEEIQFLTYKLVKMTEGIHLQPDIQIFINSSSYNITNIKLPSIYNFLPHLLNNPNSLHPAFIHSKGRSGVSIVLGIPTVKREIQSYLIATLRNLLSRMNPLETADTLIVVFIAEIDIEYVTYVAKQIELQFPEEFECGVIDIISPHPSYYPDFTKLQDTLGDNHQRVIWRSKQNLDFAFLMSYAQTKGIFYVQLEDDILAKQNFIATMKSFALQKVSMKENWLVLDFCQLGFIGKMFKCVDLPIFVQFFLMFYNDKPVDWLMDHLIFTKVCSLDMDFKRCRMAKTELWLHYKPSLFQHVGTHSSLKGKIQKLKDKQFGKIILHYGHKNPEAIIESQIKSYKQFTLSKAYRGDTFFWGLLPQVGDHLRFKFIHPIYLKRYLFRSGNAEHPCDKFYNTTVEVLPELANSIDRNRNNVSEDGYIIIGKFDHAGIAQGIVDQKLGKILVLRLNVHSESENWAILSEIHIEEDANS</sequence>
<dbReference type="GO" id="GO:0008375">
    <property type="term" value="F:acetylglucosaminyltransferase activity"/>
    <property type="evidence" value="ECO:0007669"/>
    <property type="project" value="TreeGrafter"/>
</dbReference>
<evidence type="ECO:0000256" key="3">
    <source>
        <dbReference type="ARBA" id="ARBA00022679"/>
    </source>
</evidence>
<dbReference type="GeneID" id="105359848"/>
<dbReference type="Pfam" id="PF23524">
    <property type="entry name" value="MGAT4A_C"/>
    <property type="match status" value="1"/>
</dbReference>
<reference evidence="7" key="1">
    <citation type="submission" date="2025-08" db="UniProtKB">
        <authorList>
            <consortium name="RefSeq"/>
        </authorList>
    </citation>
    <scope>IDENTIFICATION</scope>
</reference>
<dbReference type="GO" id="GO:0005793">
    <property type="term" value="C:endoplasmic reticulum-Golgi intermediate compartment"/>
    <property type="evidence" value="ECO:0007669"/>
    <property type="project" value="TreeGrafter"/>
</dbReference>
<keyword evidence="3" id="KW-0808">Transferase</keyword>
<dbReference type="GO" id="GO:0005795">
    <property type="term" value="C:Golgi stack"/>
    <property type="evidence" value="ECO:0007669"/>
    <property type="project" value="TreeGrafter"/>
</dbReference>
<dbReference type="GO" id="GO:0006487">
    <property type="term" value="P:protein N-linked glycosylation"/>
    <property type="evidence" value="ECO:0007669"/>
    <property type="project" value="TreeGrafter"/>
</dbReference>
<dbReference type="Pfam" id="PF04666">
    <property type="entry name" value="MGAT4_cons"/>
    <property type="match status" value="1"/>
</dbReference>
<dbReference type="PANTHER" id="PTHR12062">
    <property type="entry name" value="N-ACETYLGLUCOSAMINYLTRANSFERASE VI"/>
    <property type="match status" value="1"/>
</dbReference>
<dbReference type="InterPro" id="IPR056576">
    <property type="entry name" value="MGAT4_A/B/C_C"/>
</dbReference>
<evidence type="ECO:0000259" key="5">
    <source>
        <dbReference type="Pfam" id="PF23524"/>
    </source>
</evidence>
<comment type="pathway">
    <text evidence="1">Protein modification; protein glycosylation.</text>
</comment>
<dbReference type="InterPro" id="IPR006759">
    <property type="entry name" value="Glyco_transf_54"/>
</dbReference>
<accession>A0AAJ6VMB0</accession>
<organism evidence="6 7">
    <name type="scientific">Ceratosolen solmsi marchali</name>
    <dbReference type="NCBI Taxonomy" id="326594"/>
    <lineage>
        <taxon>Eukaryota</taxon>
        <taxon>Metazoa</taxon>
        <taxon>Ecdysozoa</taxon>
        <taxon>Arthropoda</taxon>
        <taxon>Hexapoda</taxon>
        <taxon>Insecta</taxon>
        <taxon>Pterygota</taxon>
        <taxon>Neoptera</taxon>
        <taxon>Endopterygota</taxon>
        <taxon>Hymenoptera</taxon>
        <taxon>Apocrita</taxon>
        <taxon>Proctotrupomorpha</taxon>
        <taxon>Chalcidoidea</taxon>
        <taxon>Agaonidae</taxon>
        <taxon>Agaoninae</taxon>
        <taxon>Ceratosolen</taxon>
    </lineage>
</organism>
<keyword evidence="2" id="KW-0328">Glycosyltransferase</keyword>
<evidence type="ECO:0000259" key="4">
    <source>
        <dbReference type="Pfam" id="PF04666"/>
    </source>
</evidence>
<proteinExistence type="predicted"/>
<dbReference type="CTD" id="11320"/>
<dbReference type="Proteomes" id="UP000695007">
    <property type="component" value="Unplaced"/>
</dbReference>
<protein>
    <submittedName>
        <fullName evidence="7">Alpha-1,3-mannosyl-glycoprotein 4-beta-N-acetylglucosaminyltransferase B</fullName>
    </submittedName>
</protein>
<feature type="domain" description="MGAT4 A/B/C C-terminal" evidence="5">
    <location>
        <begin position="399"/>
        <end position="529"/>
    </location>
</feature>
<evidence type="ECO:0000256" key="1">
    <source>
        <dbReference type="ARBA" id="ARBA00004922"/>
    </source>
</evidence>
<name>A0AAJ6VMB0_9HYME</name>
<feature type="domain" description="MGAT4 conserved region" evidence="4">
    <location>
        <begin position="106"/>
        <end position="384"/>
    </location>
</feature>
<evidence type="ECO:0000256" key="2">
    <source>
        <dbReference type="ARBA" id="ARBA00022676"/>
    </source>
</evidence>
<dbReference type="GO" id="GO:0005783">
    <property type="term" value="C:endoplasmic reticulum"/>
    <property type="evidence" value="ECO:0007669"/>
    <property type="project" value="TreeGrafter"/>
</dbReference>
<dbReference type="PANTHER" id="PTHR12062:SF9">
    <property type="entry name" value="ALPHA-1,3-MANNOSYL-GLYCOPROTEIN 4-BETA-N-ACETYLGLUCOSAMINYLTRANSFERASE A, ISOFORM A"/>
    <property type="match status" value="1"/>
</dbReference>
<dbReference type="KEGG" id="csol:105359848"/>